<proteinExistence type="predicted"/>
<dbReference type="AlphaFoldDB" id="A0A1T5EIR7"/>
<evidence type="ECO:0000256" key="1">
    <source>
        <dbReference type="SAM" id="MobiDB-lite"/>
    </source>
</evidence>
<accession>A0A1T5EIR7</accession>
<sequence>MLQIAAALLFAIAAGLGIAVILGMLKMNGEAILSALAGEGAFPINAGPQTGPVTRAAALRRAKARRDAPRPVGVAMPVRSPLSRAA</sequence>
<gene>
    <name evidence="2" type="ORF">SAMN06295937_102220</name>
</gene>
<dbReference type="EMBL" id="FUYP01000022">
    <property type="protein sequence ID" value="SKB83610.1"/>
    <property type="molecule type" value="Genomic_DNA"/>
</dbReference>
<organism evidence="2 3">
    <name type="scientific">Sphingopyxis flava</name>
    <dbReference type="NCBI Taxonomy" id="1507287"/>
    <lineage>
        <taxon>Bacteria</taxon>
        <taxon>Pseudomonadati</taxon>
        <taxon>Pseudomonadota</taxon>
        <taxon>Alphaproteobacteria</taxon>
        <taxon>Sphingomonadales</taxon>
        <taxon>Sphingomonadaceae</taxon>
        <taxon>Sphingopyxis</taxon>
    </lineage>
</organism>
<name>A0A1T5EIR7_9SPHN</name>
<protein>
    <submittedName>
        <fullName evidence="2">Uncharacterized protein</fullName>
    </submittedName>
</protein>
<dbReference type="Proteomes" id="UP000190044">
    <property type="component" value="Unassembled WGS sequence"/>
</dbReference>
<dbReference type="OrthoDB" id="7452284at2"/>
<dbReference type="RefSeq" id="WP_079639532.1">
    <property type="nucleotide sequence ID" value="NZ_FUYP01000022.1"/>
</dbReference>
<keyword evidence="3" id="KW-1185">Reference proteome</keyword>
<evidence type="ECO:0000313" key="2">
    <source>
        <dbReference type="EMBL" id="SKB83610.1"/>
    </source>
</evidence>
<feature type="region of interest" description="Disordered" evidence="1">
    <location>
        <begin position="64"/>
        <end position="86"/>
    </location>
</feature>
<evidence type="ECO:0000313" key="3">
    <source>
        <dbReference type="Proteomes" id="UP000190044"/>
    </source>
</evidence>
<reference evidence="3" key="1">
    <citation type="submission" date="2017-02" db="EMBL/GenBank/DDBJ databases">
        <authorList>
            <person name="Varghese N."/>
            <person name="Submissions S."/>
        </authorList>
    </citation>
    <scope>NUCLEOTIDE SEQUENCE [LARGE SCALE GENOMIC DNA]</scope>
    <source>
        <strain evidence="3">R11H</strain>
    </source>
</reference>